<reference evidence="2 3" key="1">
    <citation type="submission" date="2019-04" db="EMBL/GenBank/DDBJ databases">
        <title>Taxonomy of novel Haliea sp. from mangrove soil of West Coast of India.</title>
        <authorList>
            <person name="Verma A."/>
            <person name="Kumar P."/>
            <person name="Krishnamurthi S."/>
        </authorList>
    </citation>
    <scope>NUCLEOTIDE SEQUENCE [LARGE SCALE GENOMIC DNA]</scope>
    <source>
        <strain evidence="2 3">SAOS-164</strain>
    </source>
</reference>
<dbReference type="Proteomes" id="UP000298050">
    <property type="component" value="Unassembled WGS sequence"/>
</dbReference>
<dbReference type="Gene3D" id="3.10.450.50">
    <property type="match status" value="1"/>
</dbReference>
<dbReference type="InterPro" id="IPR037401">
    <property type="entry name" value="SnoaL-like"/>
</dbReference>
<dbReference type="SUPFAM" id="SSF54427">
    <property type="entry name" value="NTF2-like"/>
    <property type="match status" value="1"/>
</dbReference>
<dbReference type="InterPro" id="IPR032710">
    <property type="entry name" value="NTF2-like_dom_sf"/>
</dbReference>
<dbReference type="EMBL" id="SRLE01000001">
    <property type="protein sequence ID" value="TGD76259.1"/>
    <property type="molecule type" value="Genomic_DNA"/>
</dbReference>
<proteinExistence type="predicted"/>
<feature type="domain" description="SnoaL-like" evidence="1">
    <location>
        <begin position="10"/>
        <end position="134"/>
    </location>
</feature>
<dbReference type="Pfam" id="PF13577">
    <property type="entry name" value="SnoaL_4"/>
    <property type="match status" value="1"/>
</dbReference>
<sequence>MTGTARPELERLLAREKIRECIARLARAEDRRCDQRIGLCLWPDACVDLGVFSGSFREYQNWAIAGSKAVTLMQHTLGQTLMTLKTDQAAAETHVTIYLRSRCDGGGQRDLVMGGRYLDKLEQRGDEWRILERTMLHDWHHDLGAAPDWRNGLLGAPLAGDHYVGRTFDDFSEDFFDRFLAEE</sequence>
<evidence type="ECO:0000313" key="3">
    <source>
        <dbReference type="Proteomes" id="UP000298050"/>
    </source>
</evidence>
<gene>
    <name evidence="2" type="ORF">E4634_00060</name>
</gene>
<evidence type="ECO:0000259" key="1">
    <source>
        <dbReference type="Pfam" id="PF13577"/>
    </source>
</evidence>
<evidence type="ECO:0000313" key="2">
    <source>
        <dbReference type="EMBL" id="TGD76259.1"/>
    </source>
</evidence>
<comment type="caution">
    <text evidence="2">The sequence shown here is derived from an EMBL/GenBank/DDBJ whole genome shotgun (WGS) entry which is preliminary data.</text>
</comment>
<accession>A0A4Z0M9R7</accession>
<name>A0A4Z0M9R7_9GAMM</name>
<dbReference type="OrthoDB" id="581683at2"/>
<protein>
    <submittedName>
        <fullName evidence="2">Nuclear transport factor 2 family protein</fullName>
    </submittedName>
</protein>
<organism evidence="2 3">
    <name type="scientific">Mangrovimicrobium sediminis</name>
    <dbReference type="NCBI Taxonomy" id="2562682"/>
    <lineage>
        <taxon>Bacteria</taxon>
        <taxon>Pseudomonadati</taxon>
        <taxon>Pseudomonadota</taxon>
        <taxon>Gammaproteobacteria</taxon>
        <taxon>Cellvibrionales</taxon>
        <taxon>Halieaceae</taxon>
        <taxon>Mangrovimicrobium</taxon>
    </lineage>
</organism>
<keyword evidence="3" id="KW-1185">Reference proteome</keyword>
<dbReference type="AlphaFoldDB" id="A0A4Z0M9R7"/>